<organism evidence="2 3">
    <name type="scientific">Vitrella brassicaformis (strain CCMP3155)</name>
    <dbReference type="NCBI Taxonomy" id="1169540"/>
    <lineage>
        <taxon>Eukaryota</taxon>
        <taxon>Sar</taxon>
        <taxon>Alveolata</taxon>
        <taxon>Colpodellida</taxon>
        <taxon>Vitrellaceae</taxon>
        <taxon>Vitrella</taxon>
    </lineage>
</organism>
<proteinExistence type="predicted"/>
<evidence type="ECO:0008006" key="4">
    <source>
        <dbReference type="Google" id="ProtNLM"/>
    </source>
</evidence>
<sequence>MPCPTRTTAAAFEVAITPLPASEATSPPSSWGDEPDEEPGPTPPLHLSPPGHRFTEFPTKHTFIHFPTKPPLIPHIDEGPHELQQAEQQQQQGGGRRDYARGGMPFRAASAPMYQDNGGPGGLSVSADAAREGLDEAGEGTAVRRARSCPASQYEGRLRGTVLNIGSMSHRDTPSCPNKRCYWFGTKRGCWKGKLCDHCHLCLPRGKKPKSRKQRRDKKRRAAELGGAKGTGTGPADESAGIGPESPLTEAHHHHAGLASPPPAEYPLSPPSGASLALTPPPRPQPGSRRSTTMHLPPCPLPPSRPPPHTPAAQPVCGCGCVPRPPQTAPRRSTNGPVPFVTAHRQARNLANRAEDS</sequence>
<dbReference type="Proteomes" id="UP000041254">
    <property type="component" value="Unassembled WGS sequence"/>
</dbReference>
<dbReference type="InParanoid" id="A0A0G4EIW1"/>
<feature type="compositionally biased region" description="Pro residues" evidence="1">
    <location>
        <begin position="260"/>
        <end position="270"/>
    </location>
</feature>
<evidence type="ECO:0000313" key="2">
    <source>
        <dbReference type="EMBL" id="CEL96635.1"/>
    </source>
</evidence>
<keyword evidence="3" id="KW-1185">Reference proteome</keyword>
<feature type="region of interest" description="Disordered" evidence="1">
    <location>
        <begin position="206"/>
        <end position="313"/>
    </location>
</feature>
<dbReference type="EMBL" id="CDMY01000243">
    <property type="protein sequence ID" value="CEL96635.1"/>
    <property type="molecule type" value="Genomic_DNA"/>
</dbReference>
<dbReference type="VEuPathDB" id="CryptoDB:Vbra_7615"/>
<accession>A0A0G4EIW1</accession>
<dbReference type="AlphaFoldDB" id="A0A0G4EIW1"/>
<feature type="compositionally biased region" description="Basic residues" evidence="1">
    <location>
        <begin position="206"/>
        <end position="221"/>
    </location>
</feature>
<name>A0A0G4EIW1_VITBC</name>
<evidence type="ECO:0000256" key="1">
    <source>
        <dbReference type="SAM" id="MobiDB-lite"/>
    </source>
</evidence>
<feature type="region of interest" description="Disordered" evidence="1">
    <location>
        <begin position="13"/>
        <end position="100"/>
    </location>
</feature>
<feature type="compositionally biased region" description="Pro residues" evidence="1">
    <location>
        <begin position="297"/>
        <end position="310"/>
    </location>
</feature>
<gene>
    <name evidence="2" type="ORF">Vbra_7615</name>
</gene>
<reference evidence="2 3" key="1">
    <citation type="submission" date="2014-11" db="EMBL/GenBank/DDBJ databases">
        <authorList>
            <person name="Zhu J."/>
            <person name="Qi W."/>
            <person name="Song R."/>
        </authorList>
    </citation>
    <scope>NUCLEOTIDE SEQUENCE [LARGE SCALE GENOMIC DNA]</scope>
</reference>
<protein>
    <recommendedName>
        <fullName evidence="4">C3H1-type domain-containing protein</fullName>
    </recommendedName>
</protein>
<evidence type="ECO:0000313" key="3">
    <source>
        <dbReference type="Proteomes" id="UP000041254"/>
    </source>
</evidence>